<dbReference type="EMBL" id="NIVC01000303">
    <property type="protein sequence ID" value="PAA85817.1"/>
    <property type="molecule type" value="Genomic_DNA"/>
</dbReference>
<proteinExistence type="predicted"/>
<feature type="region of interest" description="Disordered" evidence="1">
    <location>
        <begin position="1"/>
        <end position="40"/>
    </location>
</feature>
<dbReference type="Proteomes" id="UP000215902">
    <property type="component" value="Unassembled WGS sequence"/>
</dbReference>
<feature type="transmembrane region" description="Helical" evidence="2">
    <location>
        <begin position="48"/>
        <end position="68"/>
    </location>
</feature>
<evidence type="ECO:0000313" key="4">
    <source>
        <dbReference type="Proteomes" id="UP000215902"/>
    </source>
</evidence>
<dbReference type="AlphaFoldDB" id="A0A267GK75"/>
<organism evidence="3 4">
    <name type="scientific">Macrostomum lignano</name>
    <dbReference type="NCBI Taxonomy" id="282301"/>
    <lineage>
        <taxon>Eukaryota</taxon>
        <taxon>Metazoa</taxon>
        <taxon>Spiralia</taxon>
        <taxon>Lophotrochozoa</taxon>
        <taxon>Platyhelminthes</taxon>
        <taxon>Rhabditophora</taxon>
        <taxon>Macrostomorpha</taxon>
        <taxon>Macrostomida</taxon>
        <taxon>Macrostomidae</taxon>
        <taxon>Macrostomum</taxon>
    </lineage>
</organism>
<evidence type="ECO:0000313" key="3">
    <source>
        <dbReference type="EMBL" id="PAA85817.1"/>
    </source>
</evidence>
<keyword evidence="4" id="KW-1185">Reference proteome</keyword>
<sequence length="151" mass="16649">MALPNITAVPTMLPQPRITTAPSIRSHSHPPVPGGGSSSSRLPFSVELGLGIGVLLLLLLLTASFVSLKQHCFNRRLRRRRMQLLNNGVGRRRRRRHRRLNDPVVNDEFEYDEEEFCENFSMMENAAATTAGVTDEDAGDGVAVLGNSGLR</sequence>
<keyword evidence="2" id="KW-0812">Transmembrane</keyword>
<accession>A0A267GK75</accession>
<keyword evidence="2" id="KW-0472">Membrane</keyword>
<name>A0A267GK75_9PLAT</name>
<protein>
    <submittedName>
        <fullName evidence="3">Uncharacterized protein</fullName>
    </submittedName>
</protein>
<keyword evidence="2" id="KW-1133">Transmembrane helix</keyword>
<evidence type="ECO:0000256" key="2">
    <source>
        <dbReference type="SAM" id="Phobius"/>
    </source>
</evidence>
<evidence type="ECO:0000256" key="1">
    <source>
        <dbReference type="SAM" id="MobiDB-lite"/>
    </source>
</evidence>
<gene>
    <name evidence="3" type="ORF">BOX15_Mlig032921g3</name>
</gene>
<comment type="caution">
    <text evidence="3">The sequence shown here is derived from an EMBL/GenBank/DDBJ whole genome shotgun (WGS) entry which is preliminary data.</text>
</comment>
<reference evidence="3 4" key="1">
    <citation type="submission" date="2017-06" db="EMBL/GenBank/DDBJ databases">
        <title>A platform for efficient transgenesis in Macrostomum lignano, a flatworm model organism for stem cell research.</title>
        <authorList>
            <person name="Berezikov E."/>
        </authorList>
    </citation>
    <scope>NUCLEOTIDE SEQUENCE [LARGE SCALE GENOMIC DNA]</scope>
    <source>
        <strain evidence="3">DV1</strain>
        <tissue evidence="3">Whole organism</tissue>
    </source>
</reference>